<evidence type="ECO:0000256" key="3">
    <source>
        <dbReference type="ARBA" id="ARBA00023239"/>
    </source>
</evidence>
<organism evidence="5 6">
    <name type="scientific">Acidiferrimicrobium australe</name>
    <dbReference type="NCBI Taxonomy" id="2664430"/>
    <lineage>
        <taxon>Bacteria</taxon>
        <taxon>Bacillati</taxon>
        <taxon>Actinomycetota</taxon>
        <taxon>Acidimicrobiia</taxon>
        <taxon>Acidimicrobiales</taxon>
        <taxon>Acidimicrobiaceae</taxon>
        <taxon>Acidiferrimicrobium</taxon>
    </lineage>
</organism>
<dbReference type="SUPFAM" id="SSF52096">
    <property type="entry name" value="ClpP/crotonase"/>
    <property type="match status" value="1"/>
</dbReference>
<evidence type="ECO:0000313" key="5">
    <source>
        <dbReference type="EMBL" id="MST32320.1"/>
    </source>
</evidence>
<reference evidence="5 6" key="1">
    <citation type="submission" date="2019-11" db="EMBL/GenBank/DDBJ databases">
        <title>Acidiferrimicrobium australis gen. nov., sp. nov., an acidophilic and obligately heterotrophic, member of the Actinobacteria that catalyses dissimilatory oxido- reduction of iron isolated from metal-rich acidic water in Chile.</title>
        <authorList>
            <person name="Gonzalez D."/>
            <person name="Huber K."/>
            <person name="Hedrich S."/>
            <person name="Rojas-Villalobos C."/>
            <person name="Quatrini R."/>
            <person name="Dinamarca M.A."/>
            <person name="Schwarz A."/>
            <person name="Canales C."/>
            <person name="Nancucheo I."/>
        </authorList>
    </citation>
    <scope>NUCLEOTIDE SEQUENCE [LARGE SCALE GENOMIC DNA]</scope>
    <source>
        <strain evidence="5 6">USS-CCA1</strain>
    </source>
</reference>
<evidence type="ECO:0000256" key="1">
    <source>
        <dbReference type="ARBA" id="ARBA00005254"/>
    </source>
</evidence>
<dbReference type="Gene3D" id="1.10.12.10">
    <property type="entry name" value="Lyase 2-enoyl-coa Hydratase, Chain A, domain 2"/>
    <property type="match status" value="1"/>
</dbReference>
<dbReference type="InterPro" id="IPR001753">
    <property type="entry name" value="Enoyl-CoA_hydra/iso"/>
</dbReference>
<accession>A0ABW9QR61</accession>
<evidence type="ECO:0000313" key="6">
    <source>
        <dbReference type="Proteomes" id="UP000437736"/>
    </source>
</evidence>
<dbReference type="InterPro" id="IPR018376">
    <property type="entry name" value="Enoyl-CoA_hyd/isom_CS"/>
</dbReference>
<dbReference type="PANTHER" id="PTHR11941:SF169">
    <property type="entry name" value="(7AS)-7A-METHYL-1,5-DIOXO-2,3,5,6,7,7A-HEXAHYDRO-1H-INDENE-CARBOXYL-COA HYDROLASE"/>
    <property type="match status" value="1"/>
</dbReference>
<dbReference type="InterPro" id="IPR014748">
    <property type="entry name" value="Enoyl-CoA_hydra_C"/>
</dbReference>
<gene>
    <name evidence="5" type="ORF">GHK86_06230</name>
</gene>
<keyword evidence="6" id="KW-1185">Reference proteome</keyword>
<comment type="caution">
    <text evidence="5">The sequence shown here is derived from an EMBL/GenBank/DDBJ whole genome shotgun (WGS) entry which is preliminary data.</text>
</comment>
<dbReference type="InterPro" id="IPR029045">
    <property type="entry name" value="ClpP/crotonase-like_dom_sf"/>
</dbReference>
<comment type="similarity">
    <text evidence="1 4">Belongs to the enoyl-CoA hydratase/isomerase family.</text>
</comment>
<dbReference type="PANTHER" id="PTHR11941">
    <property type="entry name" value="ENOYL-COA HYDRATASE-RELATED"/>
    <property type="match status" value="1"/>
</dbReference>
<dbReference type="EMBL" id="WJHE01000270">
    <property type="protein sequence ID" value="MST32320.1"/>
    <property type="molecule type" value="Genomic_DNA"/>
</dbReference>
<name>A0ABW9QR61_9ACTN</name>
<dbReference type="Pfam" id="PF00378">
    <property type="entry name" value="ECH_1"/>
    <property type="match status" value="1"/>
</dbReference>
<dbReference type="NCBIfam" id="NF006100">
    <property type="entry name" value="PRK08252.1"/>
    <property type="match status" value="1"/>
</dbReference>
<keyword evidence="3" id="KW-0456">Lyase</keyword>
<evidence type="ECO:0000256" key="2">
    <source>
        <dbReference type="ARBA" id="ARBA00023098"/>
    </source>
</evidence>
<sequence>MSVEVTVEDHLLVVTINRPEARNAVNDVVAQGIEAAIDRLEAEDDLWVGILTGVPPVFSAGADLKMINAGRAADLATARGGFAGITRRERSKPVIAAVDGPALAGGTEMVLACDLVVASESASFGIPEVKRSLVAAGGALFRLPARIPFNVAMEWALTGDAVDAATAYRFGLVNHLCPAGGALDAARELAARVTANAPVAVRESRRAMLEAAGGDEERGWDLSARAMAAAMGSEDFREGLTAFIEKRPPAWTGR</sequence>
<keyword evidence="2" id="KW-0443">Lipid metabolism</keyword>
<dbReference type="Proteomes" id="UP000437736">
    <property type="component" value="Unassembled WGS sequence"/>
</dbReference>
<dbReference type="PROSITE" id="PS00166">
    <property type="entry name" value="ENOYL_COA_HYDRATASE"/>
    <property type="match status" value="1"/>
</dbReference>
<dbReference type="Gene3D" id="3.90.226.10">
    <property type="entry name" value="2-enoyl-CoA Hydratase, Chain A, domain 1"/>
    <property type="match status" value="1"/>
</dbReference>
<protein>
    <submittedName>
        <fullName evidence="5">Crotonase/enoyl-CoA hydratase family protein</fullName>
    </submittedName>
</protein>
<proteinExistence type="inferred from homology"/>
<dbReference type="CDD" id="cd06558">
    <property type="entry name" value="crotonase-like"/>
    <property type="match status" value="1"/>
</dbReference>
<evidence type="ECO:0000256" key="4">
    <source>
        <dbReference type="RuleBase" id="RU003707"/>
    </source>
</evidence>